<dbReference type="OrthoDB" id="249703at2759"/>
<keyword evidence="9" id="KW-1185">Reference proteome</keyword>
<reference evidence="9" key="1">
    <citation type="submission" date="2016-03" db="EMBL/GenBank/DDBJ databases">
        <authorList>
            <person name="Devillers Hugo."/>
        </authorList>
    </citation>
    <scope>NUCLEOTIDE SEQUENCE [LARGE SCALE GENOMIC DNA]</scope>
</reference>
<accession>A0A1G4KF97</accession>
<dbReference type="PROSITE" id="PS50405">
    <property type="entry name" value="GST_CTER"/>
    <property type="match status" value="1"/>
</dbReference>
<dbReference type="SUPFAM" id="SSF89942">
    <property type="entry name" value="eEF1-gamma domain"/>
    <property type="match status" value="1"/>
</dbReference>
<dbReference type="FunFam" id="3.30.70.1010:FF:000001">
    <property type="entry name" value="Elongation factor 1-gamma 1"/>
    <property type="match status" value="1"/>
</dbReference>
<evidence type="ECO:0000256" key="2">
    <source>
        <dbReference type="ARBA" id="ARBA00022768"/>
    </source>
</evidence>
<evidence type="ECO:0000259" key="7">
    <source>
        <dbReference type="PROSITE" id="PS50405"/>
    </source>
</evidence>
<feature type="compositionally biased region" description="Basic and acidic residues" evidence="5">
    <location>
        <begin position="220"/>
        <end position="232"/>
    </location>
</feature>
<dbReference type="InterPro" id="IPR036433">
    <property type="entry name" value="EF1B_G_C_sf"/>
</dbReference>
<dbReference type="AlphaFoldDB" id="A0A1G4KF97"/>
<name>A0A1G4KF97_9SACH</name>
<dbReference type="Pfam" id="PF00647">
    <property type="entry name" value="EF1G"/>
    <property type="match status" value="1"/>
</dbReference>
<dbReference type="GO" id="GO:0005634">
    <property type="term" value="C:nucleus"/>
    <property type="evidence" value="ECO:0007669"/>
    <property type="project" value="TreeGrafter"/>
</dbReference>
<feature type="region of interest" description="Disordered" evidence="5">
    <location>
        <begin position="214"/>
        <end position="262"/>
    </location>
</feature>
<dbReference type="SUPFAM" id="SSF52833">
    <property type="entry name" value="Thioredoxin-like"/>
    <property type="match status" value="1"/>
</dbReference>
<dbReference type="FunFam" id="3.40.30.10:FF:000142">
    <property type="entry name" value="Elongation factor 1 gamma"/>
    <property type="match status" value="1"/>
</dbReference>
<feature type="domain" description="EF-1-gamma C-terminal" evidence="6">
    <location>
        <begin position="256"/>
        <end position="417"/>
    </location>
</feature>
<evidence type="ECO:0000256" key="1">
    <source>
        <dbReference type="ARBA" id="ARBA00004815"/>
    </source>
</evidence>
<dbReference type="InterPro" id="IPR050802">
    <property type="entry name" value="EF-GSTs"/>
</dbReference>
<dbReference type="InterPro" id="IPR010987">
    <property type="entry name" value="Glutathione-S-Trfase_C-like"/>
</dbReference>
<dbReference type="InterPro" id="IPR004045">
    <property type="entry name" value="Glutathione_S-Trfase_N"/>
</dbReference>
<comment type="pathway">
    <text evidence="1">Protein biosynthesis; polypeptide chain elongation.</text>
</comment>
<proteinExistence type="predicted"/>
<dbReference type="SUPFAM" id="SSF47616">
    <property type="entry name" value="GST C-terminal domain-like"/>
    <property type="match status" value="1"/>
</dbReference>
<dbReference type="GO" id="GO:0005737">
    <property type="term" value="C:cytoplasm"/>
    <property type="evidence" value="ECO:0007669"/>
    <property type="project" value="TreeGrafter"/>
</dbReference>
<dbReference type="EMBL" id="LT598480">
    <property type="protein sequence ID" value="SCV03231.1"/>
    <property type="molecule type" value="Genomic_DNA"/>
</dbReference>
<dbReference type="PANTHER" id="PTHR43986:SF1">
    <property type="entry name" value="ELONGATION FACTOR 1-GAMMA"/>
    <property type="match status" value="1"/>
</dbReference>
<evidence type="ECO:0000259" key="6">
    <source>
        <dbReference type="PROSITE" id="PS50040"/>
    </source>
</evidence>
<dbReference type="Pfam" id="PF00043">
    <property type="entry name" value="GST_C"/>
    <property type="match status" value="1"/>
</dbReference>
<dbReference type="SMART" id="SM01183">
    <property type="entry name" value="EF1G"/>
    <property type="match status" value="1"/>
</dbReference>
<evidence type="ECO:0000256" key="3">
    <source>
        <dbReference type="ARBA" id="ARBA00022917"/>
    </source>
</evidence>
<dbReference type="Pfam" id="PF02798">
    <property type="entry name" value="GST_N"/>
    <property type="match status" value="1"/>
</dbReference>
<evidence type="ECO:0000313" key="8">
    <source>
        <dbReference type="EMBL" id="SCV03231.1"/>
    </source>
</evidence>
<dbReference type="Proteomes" id="UP000191144">
    <property type="component" value="Chromosome H"/>
</dbReference>
<dbReference type="GO" id="GO:0005085">
    <property type="term" value="F:guanyl-nucleotide exchange factor activity"/>
    <property type="evidence" value="ECO:0007669"/>
    <property type="project" value="UniProtKB-ARBA"/>
</dbReference>
<dbReference type="Gene3D" id="3.30.70.1010">
    <property type="entry name" value="Translation elongation factor EF1B, gamma chain, conserved domain"/>
    <property type="match status" value="1"/>
</dbReference>
<organism evidence="8 9">
    <name type="scientific">Lachancea meyersii CBS 8951</name>
    <dbReference type="NCBI Taxonomy" id="1266667"/>
    <lineage>
        <taxon>Eukaryota</taxon>
        <taxon>Fungi</taxon>
        <taxon>Dikarya</taxon>
        <taxon>Ascomycota</taxon>
        <taxon>Saccharomycotina</taxon>
        <taxon>Saccharomycetes</taxon>
        <taxon>Saccharomycetales</taxon>
        <taxon>Saccharomycetaceae</taxon>
        <taxon>Lachancea</taxon>
    </lineage>
</organism>
<protein>
    <submittedName>
        <fullName evidence="8">LAME_0H08768g1_1</fullName>
    </submittedName>
</protein>
<dbReference type="PROSITE" id="PS50040">
    <property type="entry name" value="EF1G_C"/>
    <property type="match status" value="1"/>
</dbReference>
<feature type="compositionally biased region" description="Basic and acidic residues" evidence="5">
    <location>
        <begin position="251"/>
        <end position="260"/>
    </location>
</feature>
<feature type="compositionally biased region" description="Low complexity" evidence="5">
    <location>
        <begin position="233"/>
        <end position="246"/>
    </location>
</feature>
<dbReference type="InterPro" id="IPR036282">
    <property type="entry name" value="Glutathione-S-Trfase_C_sf"/>
</dbReference>
<dbReference type="InterPro" id="IPR004046">
    <property type="entry name" value="GST_C"/>
</dbReference>
<evidence type="ECO:0000256" key="5">
    <source>
        <dbReference type="SAM" id="MobiDB-lite"/>
    </source>
</evidence>
<dbReference type="FunFam" id="1.20.1050.10:FF:000006">
    <property type="entry name" value="Elongation factor 1 gamma"/>
    <property type="match status" value="1"/>
</dbReference>
<dbReference type="CDD" id="cd03181">
    <property type="entry name" value="GST_C_EF1Bgamma_like"/>
    <property type="match status" value="1"/>
</dbReference>
<keyword evidence="2 4" id="KW-0251">Elongation factor</keyword>
<feature type="domain" description="GST C-terminal" evidence="7">
    <location>
        <begin position="87"/>
        <end position="213"/>
    </location>
</feature>
<evidence type="ECO:0000313" key="9">
    <source>
        <dbReference type="Proteomes" id="UP000191144"/>
    </source>
</evidence>
<dbReference type="Gene3D" id="3.40.30.10">
    <property type="entry name" value="Glutaredoxin"/>
    <property type="match status" value="1"/>
</dbReference>
<keyword evidence="3 4" id="KW-0648">Protein biosynthesis</keyword>
<sequence length="417" mass="47179">MSQGLLYGNFRIRTWVPQALVKQLKLDVKVVAPDDQPEEFARDFPLKLVPGMVLPSGEKLTEAIAVMYYLLDLASDKEAKAQLAGSNVQERAQILRWMSITNFDLLVSFVIIVKPLKGLAPYVKPQADAFSAKIEAVAALYEERLSTHTYLATENISLADLFATCVYGRCFENIFGTEWRAAHPATMRWYNTVKESAYLKEFFAELKTCDKPLPLPQTNKKKEAKKESKKDVPATVKAPAAKAQAAPEPPAEPKKPKHPLETLGKSTFSLDEWKRKYSNEDTRTGALPWFWENYNPEEYSIWKVDFKYNDELTLTFMSNNLVGGFFNRLSGSVKYMFGCLVVYGENNDNGITGAVMVRGQDFVPAFDVAPDWESYSYAKLDVSKPEDKDFIGNMWAWDKPVVVDDKEREIADGKVLK</sequence>
<dbReference type="InterPro" id="IPR001662">
    <property type="entry name" value="EF1B_G_C"/>
</dbReference>
<dbReference type="PANTHER" id="PTHR43986">
    <property type="entry name" value="ELONGATION FACTOR 1-GAMMA"/>
    <property type="match status" value="1"/>
</dbReference>
<dbReference type="InterPro" id="IPR036249">
    <property type="entry name" value="Thioredoxin-like_sf"/>
</dbReference>
<dbReference type="Gene3D" id="1.20.1050.10">
    <property type="match status" value="1"/>
</dbReference>
<evidence type="ECO:0000256" key="4">
    <source>
        <dbReference type="PROSITE-ProRule" id="PRU00519"/>
    </source>
</evidence>
<dbReference type="GO" id="GO:0003746">
    <property type="term" value="F:translation elongation factor activity"/>
    <property type="evidence" value="ECO:0007669"/>
    <property type="project" value="UniProtKB-UniRule"/>
</dbReference>
<gene>
    <name evidence="8" type="ORF">LAME_0H08768G</name>
</gene>